<reference evidence="1 3" key="1">
    <citation type="journal article" date="2022" name="Nat. Plants">
        <title>Genomes of leafy and leafless Platanthera orchids illuminate the evolution of mycoheterotrophy.</title>
        <authorList>
            <person name="Li M.H."/>
            <person name="Liu K.W."/>
            <person name="Li Z."/>
            <person name="Lu H.C."/>
            <person name="Ye Q.L."/>
            <person name="Zhang D."/>
            <person name="Wang J.Y."/>
            <person name="Li Y.F."/>
            <person name="Zhong Z.M."/>
            <person name="Liu X."/>
            <person name="Yu X."/>
            <person name="Liu D.K."/>
            <person name="Tu X.D."/>
            <person name="Liu B."/>
            <person name="Hao Y."/>
            <person name="Liao X.Y."/>
            <person name="Jiang Y.T."/>
            <person name="Sun W.H."/>
            <person name="Chen J."/>
            <person name="Chen Y.Q."/>
            <person name="Ai Y."/>
            <person name="Zhai J.W."/>
            <person name="Wu S.S."/>
            <person name="Zhou Z."/>
            <person name="Hsiao Y.Y."/>
            <person name="Wu W.L."/>
            <person name="Chen Y.Y."/>
            <person name="Lin Y.F."/>
            <person name="Hsu J.L."/>
            <person name="Li C.Y."/>
            <person name="Wang Z.W."/>
            <person name="Zhao X."/>
            <person name="Zhong W.Y."/>
            <person name="Ma X.K."/>
            <person name="Ma L."/>
            <person name="Huang J."/>
            <person name="Chen G.Z."/>
            <person name="Huang M.Z."/>
            <person name="Huang L."/>
            <person name="Peng D.H."/>
            <person name="Luo Y.B."/>
            <person name="Zou S.Q."/>
            <person name="Chen S.P."/>
            <person name="Lan S."/>
            <person name="Tsai W.C."/>
            <person name="Van de Peer Y."/>
            <person name="Liu Z.J."/>
        </authorList>
    </citation>
    <scope>NUCLEOTIDE SEQUENCE [LARGE SCALE GENOMIC DNA]</scope>
    <source>
        <strain evidence="1">Lor288</strain>
    </source>
</reference>
<evidence type="ECO:0000313" key="3">
    <source>
        <dbReference type="Proteomes" id="UP001412067"/>
    </source>
</evidence>
<protein>
    <submittedName>
        <fullName evidence="1">Uncharacterized protein</fullName>
    </submittedName>
</protein>
<dbReference type="Gene3D" id="1.10.580.10">
    <property type="entry name" value="Citrate Synthase, domain 1"/>
    <property type="match status" value="1"/>
</dbReference>
<organism evidence="1 3">
    <name type="scientific">Platanthera guangdongensis</name>
    <dbReference type="NCBI Taxonomy" id="2320717"/>
    <lineage>
        <taxon>Eukaryota</taxon>
        <taxon>Viridiplantae</taxon>
        <taxon>Streptophyta</taxon>
        <taxon>Embryophyta</taxon>
        <taxon>Tracheophyta</taxon>
        <taxon>Spermatophyta</taxon>
        <taxon>Magnoliopsida</taxon>
        <taxon>Liliopsida</taxon>
        <taxon>Asparagales</taxon>
        <taxon>Orchidaceae</taxon>
        <taxon>Orchidoideae</taxon>
        <taxon>Orchideae</taxon>
        <taxon>Orchidinae</taxon>
        <taxon>Platanthera</taxon>
    </lineage>
</organism>
<dbReference type="InterPro" id="IPR016142">
    <property type="entry name" value="Citrate_synth-like_lrg_a-sub"/>
</dbReference>
<accession>A0ABR2LUC9</accession>
<dbReference type="EMBL" id="JBBWWR010000015">
    <property type="protein sequence ID" value="KAK8950003.1"/>
    <property type="molecule type" value="Genomic_DNA"/>
</dbReference>
<dbReference type="SUPFAM" id="SSF48256">
    <property type="entry name" value="Citrate synthase"/>
    <property type="match status" value="1"/>
</dbReference>
<dbReference type="EMBL" id="JBBWWR010000015">
    <property type="protein sequence ID" value="KAK8950137.1"/>
    <property type="molecule type" value="Genomic_DNA"/>
</dbReference>
<reference evidence="1" key="2">
    <citation type="submission" date="2024-02" db="EMBL/GenBank/DDBJ databases">
        <authorList>
            <person name="Li M.-H."/>
            <person name="Liu K.-W."/>
            <person name="Li Z."/>
            <person name="Lu H.-C."/>
            <person name="Ye Q.-L."/>
            <person name="Zhang D."/>
            <person name="Wang J.-Y."/>
            <person name="Li Y.-F."/>
            <person name="Zhong Z.-M."/>
            <person name="Liu X."/>
            <person name="Yu X."/>
            <person name="Liu D.-K."/>
            <person name="Tu X.-D."/>
            <person name="Liu B."/>
            <person name="Hao Y."/>
            <person name="Liao X.-Y."/>
            <person name="Jiang Y.-T."/>
            <person name="Sun W.-H."/>
            <person name="Chen J."/>
            <person name="Ai Y."/>
            <person name="Zhai J.-W."/>
            <person name="Wu S.-S."/>
            <person name="Zhou Z."/>
            <person name="Hsiao Y.-Y."/>
            <person name="Wu W.-L."/>
            <person name="Chen Y.-Y."/>
            <person name="Lin Y.-F."/>
            <person name="Hsu J.-L."/>
            <person name="Li C.-Y."/>
            <person name="Wang Z.-W."/>
            <person name="Zhao X."/>
            <person name="Zhong W.-Y."/>
            <person name="Ma X.-K."/>
            <person name="Ma L."/>
            <person name="Huang J."/>
            <person name="Chen G.-Z."/>
            <person name="Huang M.-Z."/>
            <person name="Huang L."/>
            <person name="Peng D.-H."/>
            <person name="Luo Y.-B."/>
            <person name="Zou S.-Q."/>
            <person name="Chen S.-P."/>
            <person name="Lan S."/>
            <person name="Tsai W.-C."/>
            <person name="Van De Peer Y."/>
            <person name="Liu Z.-J."/>
        </authorList>
    </citation>
    <scope>NUCLEOTIDE SEQUENCE</scope>
    <source>
        <strain evidence="1">Lor288</strain>
        <tissue evidence="1">Flower</tissue>
    </source>
</reference>
<evidence type="ECO:0000313" key="1">
    <source>
        <dbReference type="EMBL" id="KAK8950003.1"/>
    </source>
</evidence>
<comment type="caution">
    <text evidence="1">The sequence shown here is derived from an EMBL/GenBank/DDBJ whole genome shotgun (WGS) entry which is preliminary data.</text>
</comment>
<gene>
    <name evidence="2" type="ORF">KSP40_PGU000572</name>
    <name evidence="1" type="ORF">KSP40_PGU003534</name>
</gene>
<name>A0ABR2LUC9_9ASPA</name>
<keyword evidence="3" id="KW-1185">Reference proteome</keyword>
<dbReference type="InterPro" id="IPR036969">
    <property type="entry name" value="Citrate_synthase_sf"/>
</dbReference>
<evidence type="ECO:0000313" key="2">
    <source>
        <dbReference type="EMBL" id="KAK8950137.1"/>
    </source>
</evidence>
<dbReference type="Proteomes" id="UP001412067">
    <property type="component" value="Unassembled WGS sequence"/>
</dbReference>
<proteinExistence type="predicted"/>
<sequence length="133" mass="14951">MVAIPRFLPNFFGAGRERLPPSSPLPDFGNSRCTVRPSQFDDICNFFLYDILLKFVIAAIPSSAAYSSSRDSRTLHLIAPFHFYRTFEEALHHCSYALPLSAHPMTQFTSGVMALQVQSEFQKAYENGISKAK</sequence>